<gene>
    <name evidence="1" type="primary">CFT1_2</name>
    <name evidence="1" type="ORF">LTR37_011042</name>
</gene>
<reference evidence="1" key="1">
    <citation type="submission" date="2023-07" db="EMBL/GenBank/DDBJ databases">
        <title>Black Yeasts Isolated from many extreme environments.</title>
        <authorList>
            <person name="Coleine C."/>
            <person name="Stajich J.E."/>
            <person name="Selbmann L."/>
        </authorList>
    </citation>
    <scope>NUCLEOTIDE SEQUENCE</scope>
    <source>
        <strain evidence="1">CCFEE 5714</strain>
    </source>
</reference>
<accession>A0ACC3N3E8</accession>
<comment type="caution">
    <text evidence="1">The sequence shown here is derived from an EMBL/GenBank/DDBJ whole genome shotgun (WGS) entry which is preliminary data.</text>
</comment>
<protein>
    <submittedName>
        <fullName evidence="1">mRNA cleavage and polyadenylation factor subunit</fullName>
    </submittedName>
</protein>
<keyword evidence="2" id="KW-1185">Reference proteome</keyword>
<dbReference type="Proteomes" id="UP001281147">
    <property type="component" value="Unassembled WGS sequence"/>
</dbReference>
<name>A0ACC3N3E8_9PEZI</name>
<dbReference type="EMBL" id="JAUTXU010000094">
    <property type="protein sequence ID" value="KAK3709304.1"/>
    <property type="molecule type" value="Genomic_DNA"/>
</dbReference>
<proteinExistence type="predicted"/>
<organism evidence="1 2">
    <name type="scientific">Vermiconidia calcicola</name>
    <dbReference type="NCBI Taxonomy" id="1690605"/>
    <lineage>
        <taxon>Eukaryota</taxon>
        <taxon>Fungi</taxon>
        <taxon>Dikarya</taxon>
        <taxon>Ascomycota</taxon>
        <taxon>Pezizomycotina</taxon>
        <taxon>Dothideomycetes</taxon>
        <taxon>Dothideomycetidae</taxon>
        <taxon>Mycosphaerellales</taxon>
        <taxon>Extremaceae</taxon>
        <taxon>Vermiconidia</taxon>
    </lineage>
</organism>
<evidence type="ECO:0000313" key="2">
    <source>
        <dbReference type="Proteomes" id="UP001281147"/>
    </source>
</evidence>
<sequence length="1379" mass="150219">MQAYTEIIPPSAVTHAVSLPFLDSKTKNLVVAKTCLLQIFSLKTHRSSGNGSPNNSSKHRLVLVGEYPLSGTVTSLASIKALNTTSGGDALLIAFKDAKLSLIEWDPDNHRISTISIHYYEGENISSQPFGPSLNELECRLTVDPSSRCAALRFGARHLAILPFRQHGDQLMEGGEDGYDGELDVAPPSATIKRTESGVNETLELEARQTPYKSSFVLPLTALDPALTHPVDLAFLHEYREPTFGILSSIMQPSASLIEARKDILSYTVFTLDLEQRASTNLISVQKLPSDLWKVVPLPLPIGGALLVGTNEFVHVDQGGRTNAVAVNEYAKIASGFGMSDQSELNLKLEGCEIEPLDSKTGDLLIILNDGTMAVLNFKLLGRNVGGLNVTRVTAANGGRLFEAAPSCVASLNGSRLFVGSEDGDSAVLAWTKPTATLGRKRSHAQMLGQEAAIADEEDGSSEEDDDDLYANTSEPAKRTISATSQTSPDLGSAYQFNLEDTLPSLGPINNVCFGRPPAMPKGQLELLAGIGRRRCSRLAIMNKEIVPEVKGTASFENAKNAWSICVRTNSDNESPANSKTEHDNLFFCYDRESTKIFDILPDTAGASGNSSSPQYTERSGGDFEHYDETLNVSAFANGTRIMHCRRSEIRTYDAPDLQLAQIIPMLDEETDAELNIVHTSFCDPYLLVLREDSSIQILQVDEHGDMEPLDNSEAISERKWLSGCLYAGELTAGETILCLLGEEGGLHLFDLPCLLPFYNIPTLSYLQAVLSPDAPQRRAGAKETLTEILFADLGCDDAKQPYLILRSAMDDLTLYEPWTTNAESWKTSLRFRKVPLSHIPKFEETTMEDGDGRPAPLQVMTVGKYAIVCVPGASPSFILKEPSSLPKVIGLRARKVRSLLPLHRTGCERGFGVLDESSMQECRLPSDADFGSGWCVQKLSLGDSTQEVRHIGFHDERQMYVVATCRDVDFHLPDEDVKHNDDASLRPQVPQFTLHLLSARTRSIIHSYEMPYLETITSLKIMPLEVSEHTHEQKLTIVAGTAAQRGEDMPARGAVNVFEILDVVPEPDRPESGVKLHLISCEETRGAVTAIESFAGGLVGTAQGQKLMVRGLKEDGSCLPVAFLDAQCHTLQLKTFGSSGMWLAADAWKGLWFGGFTQEPYKLTTLGKSRTRMEVVSAEFLPFDGQLYLMIIDAEMDLHALQYDPENPKSLSGTRLLHRSTFHLGQFPSSMTLLPSTLAPMSEQPVTNGEAANGDSEDEAPATTKTHAPSLFHILTTSQTGSIGLITPVDEATYRRLGSLQTHLTSVLEHAAGLNPRAYRAVESEGFGSRGVIDGSIVQRVHGLGSARRAEVLARSGSDSWALRSDLEVIGGGGLGYL</sequence>
<evidence type="ECO:0000313" key="1">
    <source>
        <dbReference type="EMBL" id="KAK3709304.1"/>
    </source>
</evidence>